<dbReference type="InterPro" id="IPR057744">
    <property type="entry name" value="OTAase-like"/>
</dbReference>
<dbReference type="EMBL" id="MSIF01000016">
    <property type="protein sequence ID" value="OLF07395.1"/>
    <property type="molecule type" value="Genomic_DNA"/>
</dbReference>
<dbReference type="AlphaFoldDB" id="A0A7Z0WHL0"/>
<gene>
    <name evidence="2" type="ORF">BLA60_27935</name>
</gene>
<feature type="domain" description="Amidohydrolase-related" evidence="1">
    <location>
        <begin position="59"/>
        <end position="390"/>
    </location>
</feature>
<dbReference type="SUPFAM" id="SSF51556">
    <property type="entry name" value="Metallo-dependent hydrolases"/>
    <property type="match status" value="1"/>
</dbReference>
<organism evidence="2 3">
    <name type="scientific">Actinophytocola xinjiangensis</name>
    <dbReference type="NCBI Taxonomy" id="485602"/>
    <lineage>
        <taxon>Bacteria</taxon>
        <taxon>Bacillati</taxon>
        <taxon>Actinomycetota</taxon>
        <taxon>Actinomycetes</taxon>
        <taxon>Pseudonocardiales</taxon>
        <taxon>Pseudonocardiaceae</taxon>
    </lineage>
</organism>
<dbReference type="SUPFAM" id="SSF51338">
    <property type="entry name" value="Composite domain of metallo-dependent hydrolases"/>
    <property type="match status" value="1"/>
</dbReference>
<dbReference type="RefSeq" id="WP_075135987.1">
    <property type="nucleotide sequence ID" value="NZ_MSIF01000016.1"/>
</dbReference>
<dbReference type="PANTHER" id="PTHR43135">
    <property type="entry name" value="ALPHA-D-RIBOSE 1-METHYLPHOSPHONATE 5-TRIPHOSPHATE DIPHOSPHATASE"/>
    <property type="match status" value="1"/>
</dbReference>
<dbReference type="OrthoDB" id="3514520at2"/>
<dbReference type="Gene3D" id="2.30.40.10">
    <property type="entry name" value="Urease, subunit C, domain 1"/>
    <property type="match status" value="1"/>
</dbReference>
<dbReference type="PANTHER" id="PTHR43135:SF3">
    <property type="entry name" value="ALPHA-D-RIBOSE 1-METHYLPHOSPHONATE 5-TRIPHOSPHATE DIPHOSPHATASE"/>
    <property type="match status" value="1"/>
</dbReference>
<protein>
    <recommendedName>
        <fullName evidence="1">Amidohydrolase-related domain-containing protein</fullName>
    </recommendedName>
</protein>
<keyword evidence="3" id="KW-1185">Reference proteome</keyword>
<sequence>MGYLALTNGLVYPATDGAVAAPGTLLVGDGRVAGIHDTLADAQRAADGTAEVIDISGRTVLPGLFDCHVHLFLSGGLDAMVNRDADLAGAAERATAHLRAGVTTVRDLGGPTPQIFRLRDEIAAGERTGPRVVAAGPIVTVPDGHGWFLGEIVRDERELGQAIRRLAGLGVDCVKIAVSGGVSTPTSDLFAVQFTESRLRAGVAVAHELGLRVAAHASNPEAIRIAATAGVDSVEHAVILDDAALDALAHGTTVVVPTLTATNKPPEFLDDERIPAFIREKARITVPAHRVSIREAVAAGVPMAGGTDAGTTDVPHGQAATEAAQLVACGLSTTDAIAAVTRNSAALLGLGDRLGTLAPGMIADAVVVDGDPTTDIDRLRDVRLVLRGGAVVHRA</sequence>
<dbReference type="CDD" id="cd01299">
    <property type="entry name" value="Met_dep_hydrolase_A"/>
    <property type="match status" value="1"/>
</dbReference>
<accession>A0A7Z0WHL0</accession>
<dbReference type="Gene3D" id="3.20.20.140">
    <property type="entry name" value="Metal-dependent hydrolases"/>
    <property type="match status" value="1"/>
</dbReference>
<comment type="caution">
    <text evidence="2">The sequence shown here is derived from an EMBL/GenBank/DDBJ whole genome shotgun (WGS) entry which is preliminary data.</text>
</comment>
<reference evidence="2 3" key="1">
    <citation type="submission" date="2016-12" db="EMBL/GenBank/DDBJ databases">
        <title>The draft genome sequence of Actinophytocola xinjiangensis.</title>
        <authorList>
            <person name="Wang W."/>
            <person name="Yuan L."/>
        </authorList>
    </citation>
    <scope>NUCLEOTIDE SEQUENCE [LARGE SCALE GENOMIC DNA]</scope>
    <source>
        <strain evidence="2 3">CGMCC 4.4663</strain>
    </source>
</reference>
<name>A0A7Z0WHL0_9PSEU</name>
<dbReference type="InterPro" id="IPR032466">
    <property type="entry name" value="Metal_Hydrolase"/>
</dbReference>
<dbReference type="InterPro" id="IPR051781">
    <property type="entry name" value="Metallo-dep_Hydrolase"/>
</dbReference>
<dbReference type="InterPro" id="IPR006680">
    <property type="entry name" value="Amidohydro-rel"/>
</dbReference>
<evidence type="ECO:0000259" key="1">
    <source>
        <dbReference type="Pfam" id="PF01979"/>
    </source>
</evidence>
<evidence type="ECO:0000313" key="3">
    <source>
        <dbReference type="Proteomes" id="UP000185696"/>
    </source>
</evidence>
<dbReference type="Pfam" id="PF01979">
    <property type="entry name" value="Amidohydro_1"/>
    <property type="match status" value="1"/>
</dbReference>
<dbReference type="Proteomes" id="UP000185696">
    <property type="component" value="Unassembled WGS sequence"/>
</dbReference>
<proteinExistence type="predicted"/>
<evidence type="ECO:0000313" key="2">
    <source>
        <dbReference type="EMBL" id="OLF07395.1"/>
    </source>
</evidence>
<dbReference type="GO" id="GO:0016810">
    <property type="term" value="F:hydrolase activity, acting on carbon-nitrogen (but not peptide) bonds"/>
    <property type="evidence" value="ECO:0007669"/>
    <property type="project" value="InterPro"/>
</dbReference>
<dbReference type="InterPro" id="IPR011059">
    <property type="entry name" value="Metal-dep_hydrolase_composite"/>
</dbReference>